<dbReference type="Gene3D" id="1.10.443.10">
    <property type="entry name" value="Intergrase catalytic core"/>
    <property type="match status" value="1"/>
</dbReference>
<dbReference type="EMBL" id="CP015103">
    <property type="protein sequence ID" value="ASJ08860.1"/>
    <property type="molecule type" value="Genomic_DNA"/>
</dbReference>
<feature type="domain" description="Integrase SSV1 C-terminal" evidence="2">
    <location>
        <begin position="160"/>
        <end position="325"/>
    </location>
</feature>
<dbReference type="GeneID" id="33317837"/>
<organism evidence="3 4">
    <name type="scientific">Thermococcus siculi</name>
    <dbReference type="NCBI Taxonomy" id="72803"/>
    <lineage>
        <taxon>Archaea</taxon>
        <taxon>Methanobacteriati</taxon>
        <taxon>Methanobacteriota</taxon>
        <taxon>Thermococci</taxon>
        <taxon>Thermococcales</taxon>
        <taxon>Thermococcaceae</taxon>
        <taxon>Thermococcus</taxon>
    </lineage>
</organism>
<keyword evidence="4" id="KW-1185">Reference proteome</keyword>
<dbReference type="OrthoDB" id="103619at2157"/>
<dbReference type="AlphaFoldDB" id="A0A2Z2MY09"/>
<proteinExistence type="predicted"/>
<feature type="region of interest" description="Disordered" evidence="1">
    <location>
        <begin position="1"/>
        <end position="41"/>
    </location>
</feature>
<evidence type="ECO:0000259" key="2">
    <source>
        <dbReference type="Pfam" id="PF16795"/>
    </source>
</evidence>
<dbReference type="GO" id="GO:0003677">
    <property type="term" value="F:DNA binding"/>
    <property type="evidence" value="ECO:0007669"/>
    <property type="project" value="InterPro"/>
</dbReference>
<sequence length="333" mass="38845">MSAALARRGRNEELDTSQPATLESEPPQDVFTDEALQDKKPEHKRSAYLNSLWRKYKDEFRAYMEGQVNEGKLSKARLRDYWNGLNRFFKEHKINEAIDFLNIDHITDSQVKGLKKFFNFLKQFKYKEVDMMEIEAMNRQIKVKASPKLEGKPADEKTMKGILTNLEKDKDYRYYLYLTLIYTGGRASQIFNLLKDIGAGKVKKYEDFGDVVAFNLQKYEKGKKPAYFAIMPKYLAEELLSHKDLFKKMPASEKNIKFMKTASKKKAGASNIRDWFFNKAFYELNGDLNRVNFIQSRGEKGPWTSYAARFKALKGAVKEYKKLMEKGMFAFLS</sequence>
<name>A0A2Z2MY09_9EURY</name>
<accession>A0A2Z2MY09</accession>
<dbReference type="KEGG" id="tsl:A3L11_06325"/>
<evidence type="ECO:0000256" key="1">
    <source>
        <dbReference type="SAM" id="MobiDB-lite"/>
    </source>
</evidence>
<dbReference type="Pfam" id="PF16795">
    <property type="entry name" value="Phage_integr_3"/>
    <property type="match status" value="1"/>
</dbReference>
<dbReference type="InterPro" id="IPR031857">
    <property type="entry name" value="Integrase_SSV1_C"/>
</dbReference>
<gene>
    <name evidence="3" type="ORF">A3L11_06325</name>
</gene>
<reference evidence="3 4" key="1">
    <citation type="submission" date="2016-04" db="EMBL/GenBank/DDBJ databases">
        <title>Complete genome sequence of Thermococcus siculi type strain RG-20.</title>
        <authorList>
            <person name="Oger P.M."/>
        </authorList>
    </citation>
    <scope>NUCLEOTIDE SEQUENCE [LARGE SCALE GENOMIC DNA]</scope>
    <source>
        <strain evidence="3 4">RG-20</strain>
    </source>
</reference>
<dbReference type="GO" id="GO:0015074">
    <property type="term" value="P:DNA integration"/>
    <property type="evidence" value="ECO:0007669"/>
    <property type="project" value="InterPro"/>
</dbReference>
<dbReference type="Proteomes" id="UP000250125">
    <property type="component" value="Chromosome"/>
</dbReference>
<dbReference type="InterPro" id="IPR013762">
    <property type="entry name" value="Integrase-like_cat_sf"/>
</dbReference>
<protein>
    <recommendedName>
        <fullName evidence="2">Integrase SSV1 C-terminal domain-containing protein</fullName>
    </recommendedName>
</protein>
<evidence type="ECO:0000313" key="4">
    <source>
        <dbReference type="Proteomes" id="UP000250125"/>
    </source>
</evidence>
<evidence type="ECO:0000313" key="3">
    <source>
        <dbReference type="EMBL" id="ASJ08860.1"/>
    </source>
</evidence>
<dbReference type="GO" id="GO:0006310">
    <property type="term" value="P:DNA recombination"/>
    <property type="evidence" value="ECO:0007669"/>
    <property type="project" value="InterPro"/>
</dbReference>
<dbReference type="RefSeq" id="WP_088856096.1">
    <property type="nucleotide sequence ID" value="NZ_CP015103.1"/>
</dbReference>